<reference evidence="1 2" key="1">
    <citation type="journal article" date="2024" name="Environ. Microbiol.">
        <title>Novel evolutionary insights on the interactions of the Holosporales (Alphaproteobacteria) with eukaryotic hosts from comparative genomics.</title>
        <authorList>
            <person name="Giovannini M."/>
            <person name="Petroni G."/>
            <person name="Castelli M."/>
        </authorList>
    </citation>
    <scope>NUCLEOTIDE SEQUENCE [LARGE SCALE GENOMIC DNA]</scope>
    <source>
        <strain evidence="1 2">US_Bl 15I1</strain>
    </source>
</reference>
<dbReference type="InterPro" id="IPR021070">
    <property type="entry name" value="Killing_trait_RebB"/>
</dbReference>
<dbReference type="EMBL" id="CP133271">
    <property type="protein sequence ID" value="WVX67730.1"/>
    <property type="molecule type" value="Genomic_DNA"/>
</dbReference>
<keyword evidence="1" id="KW-0614">Plasmid</keyword>
<accession>A0ABZ2C879</accession>
<proteinExistence type="predicted"/>
<dbReference type="Proteomes" id="UP001330434">
    <property type="component" value="Plasmid pBealeia1"/>
</dbReference>
<dbReference type="Pfam" id="PF11747">
    <property type="entry name" value="RebB"/>
    <property type="match status" value="1"/>
</dbReference>
<organism evidence="1 2">
    <name type="scientific">Candidatus Bealeia paramacronuclearis</name>
    <dbReference type="NCBI Taxonomy" id="1921001"/>
    <lineage>
        <taxon>Bacteria</taxon>
        <taxon>Pseudomonadati</taxon>
        <taxon>Pseudomonadota</taxon>
        <taxon>Alphaproteobacteria</taxon>
        <taxon>Holosporales</taxon>
        <taxon>Holosporaceae</taxon>
        <taxon>Candidatus Bealeia</taxon>
    </lineage>
</organism>
<protein>
    <submittedName>
        <fullName evidence="1">RebB family R body protein</fullName>
    </submittedName>
</protein>
<gene>
    <name evidence="1" type="ORF">Bealeia1_01947</name>
</gene>
<name>A0ABZ2C879_9PROT</name>
<geneLocation type="plasmid" evidence="1 2">
    <name>pBealeia1</name>
</geneLocation>
<keyword evidence="2" id="KW-1185">Reference proteome</keyword>
<sequence>MARRKSHSKAQQPYQPIHFVIDETPSIALAGQVLAMCHAHALSAYNAVSQQAQNQILSLASVRDAVIQVQKPQERVVIMGNDMTPGHTFQ</sequence>
<evidence type="ECO:0000313" key="1">
    <source>
        <dbReference type="EMBL" id="WVX67730.1"/>
    </source>
</evidence>
<evidence type="ECO:0000313" key="2">
    <source>
        <dbReference type="Proteomes" id="UP001330434"/>
    </source>
</evidence>
<dbReference type="RefSeq" id="WP_331256858.1">
    <property type="nucleotide sequence ID" value="NZ_CP133271.1"/>
</dbReference>